<accession>A0A0N1EXL1</accession>
<sequence length="275" mass="31218">MLKLVLVCLLFTFNVRSNTEQTVRFSAGSHPYPIELLKLALGKSEIKMLPEEIGSIPTQTRAIRLLGEKNGIDVFWGATSSTWEKQAKAILIPIDKGLLGYRIPLVNIKDKELFANVTHSGQLRTFLFGLREDWPDTAIFINNELHTQIYGQGADPIEMLKARRIDALPYDIFDLAQNYGDDIVHDKYIAIRYPSALYFFVANKDAILYEQIKSGLLAAIADGSFDELFNRYFAKTIELADLKNRRIIELANPLLPLSAPIHQPHFWLDKKALTK</sequence>
<name>A0A0N1EXL1_9GAMM</name>
<dbReference type="SUPFAM" id="SSF53850">
    <property type="entry name" value="Periplasmic binding protein-like II"/>
    <property type="match status" value="1"/>
</dbReference>
<dbReference type="PATRIC" id="fig|187330.3.peg.4111"/>
<dbReference type="AlphaFoldDB" id="A0A0N1EXL1"/>
<dbReference type="Proteomes" id="UP000037848">
    <property type="component" value="Unassembled WGS sequence"/>
</dbReference>
<dbReference type="STRING" id="187330.AMS58_12920"/>
<evidence type="ECO:0000313" key="2">
    <source>
        <dbReference type="Proteomes" id="UP000037848"/>
    </source>
</evidence>
<organism evidence="1 2">
    <name type="scientific">Pseudoalteromonas porphyrae</name>
    <dbReference type="NCBI Taxonomy" id="187330"/>
    <lineage>
        <taxon>Bacteria</taxon>
        <taxon>Pseudomonadati</taxon>
        <taxon>Pseudomonadota</taxon>
        <taxon>Gammaproteobacteria</taxon>
        <taxon>Alteromonadales</taxon>
        <taxon>Pseudoalteromonadaceae</taxon>
        <taxon>Pseudoalteromonas</taxon>
    </lineage>
</organism>
<dbReference type="OrthoDB" id="547680at2"/>
<reference evidence="1 2" key="1">
    <citation type="submission" date="2015-08" db="EMBL/GenBank/DDBJ databases">
        <title>Draft Genome Sequence of Pseudoalteromonas porphyrae UCD-SED14.</title>
        <authorList>
            <person name="Coil D.A."/>
            <person name="Jospin G."/>
            <person name="Lee R.D."/>
            <person name="Eisen J.A."/>
        </authorList>
    </citation>
    <scope>NUCLEOTIDE SEQUENCE [LARGE SCALE GENOMIC DNA]</scope>
    <source>
        <strain evidence="1 2">UCD-SED14</strain>
    </source>
</reference>
<dbReference type="RefSeq" id="WP_054205452.1">
    <property type="nucleotide sequence ID" value="NZ_LHPH01000009.1"/>
</dbReference>
<protein>
    <submittedName>
        <fullName evidence="1">Uncharacterized protein</fullName>
    </submittedName>
</protein>
<keyword evidence="2" id="KW-1185">Reference proteome</keyword>
<gene>
    <name evidence="1" type="ORF">ADS77_10015</name>
</gene>
<evidence type="ECO:0000313" key="1">
    <source>
        <dbReference type="EMBL" id="KPH63265.1"/>
    </source>
</evidence>
<proteinExistence type="predicted"/>
<dbReference type="EMBL" id="LHPH01000009">
    <property type="protein sequence ID" value="KPH63265.1"/>
    <property type="molecule type" value="Genomic_DNA"/>
</dbReference>
<comment type="caution">
    <text evidence="1">The sequence shown here is derived from an EMBL/GenBank/DDBJ whole genome shotgun (WGS) entry which is preliminary data.</text>
</comment>